<reference evidence="1 2" key="1">
    <citation type="submission" date="2020-07" db="EMBL/GenBank/DDBJ databases">
        <title>Organ Donor 1.</title>
        <authorList>
            <person name="Marsh A.J."/>
            <person name="Azcarate-Peril M.A."/>
        </authorList>
    </citation>
    <scope>NUCLEOTIDE SEQUENCE [LARGE SCALE GENOMIC DNA]</scope>
    <source>
        <strain evidence="1 2">AMC0717</strain>
    </source>
</reference>
<evidence type="ECO:0000313" key="1">
    <source>
        <dbReference type="EMBL" id="NZA39843.1"/>
    </source>
</evidence>
<accession>A0A853JRC9</accession>
<dbReference type="Proteomes" id="UP000586254">
    <property type="component" value="Unassembled WGS sequence"/>
</dbReference>
<name>A0A853JRC9_9FIRM</name>
<dbReference type="EMBL" id="JACCKS010000027">
    <property type="protein sequence ID" value="NZA39843.1"/>
    <property type="molecule type" value="Genomic_DNA"/>
</dbReference>
<dbReference type="eggNOG" id="ENOG502ZKH1">
    <property type="taxonomic scope" value="Bacteria"/>
</dbReference>
<dbReference type="RefSeq" id="WP_013381493.1">
    <property type="nucleotide sequence ID" value="NC_014624.2"/>
</dbReference>
<dbReference type="AlphaFoldDB" id="A0A853JRC9"/>
<evidence type="ECO:0000313" key="2">
    <source>
        <dbReference type="Proteomes" id="UP000586254"/>
    </source>
</evidence>
<gene>
    <name evidence="1" type="ORF">H0N91_17340</name>
</gene>
<proteinExistence type="predicted"/>
<comment type="caution">
    <text evidence="1">The sequence shown here is derived from an EMBL/GenBank/DDBJ whole genome shotgun (WGS) entry which is preliminary data.</text>
</comment>
<sequence>MDYKTSYRHCPLMDAAIDDGTCFDIHMVVEDSAPDWTAPEKAIKQENFKEICLKCEHHHTD</sequence>
<protein>
    <submittedName>
        <fullName evidence="1">Uncharacterized protein</fullName>
    </submittedName>
</protein>
<dbReference type="HOGENOM" id="CLU_2993997_0_0_9"/>
<dbReference type="GeneID" id="68364205"/>
<organism evidence="1 2">
    <name type="scientific">Eubacterium callanderi</name>
    <dbReference type="NCBI Taxonomy" id="53442"/>
    <lineage>
        <taxon>Bacteria</taxon>
        <taxon>Bacillati</taxon>
        <taxon>Bacillota</taxon>
        <taxon>Clostridia</taxon>
        <taxon>Eubacteriales</taxon>
        <taxon>Eubacteriaceae</taxon>
        <taxon>Eubacterium</taxon>
    </lineage>
</organism>